<proteinExistence type="predicted"/>
<protein>
    <submittedName>
        <fullName evidence="2">Uncharacterized protein</fullName>
    </submittedName>
</protein>
<reference evidence="2" key="2">
    <citation type="submission" date="2023-03" db="EMBL/GenBank/DDBJ databases">
        <authorList>
            <person name="Inwood S.N."/>
            <person name="Skelly J.G."/>
            <person name="Guhlin J."/>
            <person name="Harrop T.W.R."/>
            <person name="Goldson S.G."/>
            <person name="Dearden P.K."/>
        </authorList>
    </citation>
    <scope>NUCLEOTIDE SEQUENCE</scope>
    <source>
        <strain evidence="2">Lincoln</strain>
        <tissue evidence="2">Whole body</tissue>
    </source>
</reference>
<organism evidence="2 3">
    <name type="scientific">Microctonus hyperodae</name>
    <name type="common">Parasitoid wasp</name>
    <dbReference type="NCBI Taxonomy" id="165561"/>
    <lineage>
        <taxon>Eukaryota</taxon>
        <taxon>Metazoa</taxon>
        <taxon>Ecdysozoa</taxon>
        <taxon>Arthropoda</taxon>
        <taxon>Hexapoda</taxon>
        <taxon>Insecta</taxon>
        <taxon>Pterygota</taxon>
        <taxon>Neoptera</taxon>
        <taxon>Endopterygota</taxon>
        <taxon>Hymenoptera</taxon>
        <taxon>Apocrita</taxon>
        <taxon>Ichneumonoidea</taxon>
        <taxon>Braconidae</taxon>
        <taxon>Euphorinae</taxon>
        <taxon>Microctonus</taxon>
    </lineage>
</organism>
<comment type="caution">
    <text evidence="2">The sequence shown here is derived from an EMBL/GenBank/DDBJ whole genome shotgun (WGS) entry which is preliminary data.</text>
</comment>
<sequence>MFKIHIILTLVCLCYLGLSVSACGSKGNSHYYKWHKNHKQSSYQQTNQLGQNTIPGSRMIYSKQYPQAPYRSQLNNNPIAGSNIYYPRQYSQTPSPTFYPASNVFIPPRPQYTFPNDIDPYMNTQQNLYRCLRGVHSMPINQQPTPVVNKGVIQSLPNELNLQNDLIKHRLRRNIDENTEAPDSTTTQSWVNFLNSLLMDRNSDKVEESVGKKLPDGQEITEALDDFDGSDISMSDRSSETSIEFFKRIRQRIPYFFQRLRLLRKSMNNPVSDEEMMNGQLEKLNDDGISVEDLKSEVITTEKLLEELKKEDNVKVEDFSSTSILSIHSHENTTLKS</sequence>
<keyword evidence="1" id="KW-0732">Signal</keyword>
<dbReference type="AlphaFoldDB" id="A0AA39G0P1"/>
<keyword evidence="3" id="KW-1185">Reference proteome</keyword>
<accession>A0AA39G0P1</accession>
<dbReference type="PROSITE" id="PS51257">
    <property type="entry name" value="PROKAR_LIPOPROTEIN"/>
    <property type="match status" value="1"/>
</dbReference>
<feature type="chain" id="PRO_5041393619" evidence="1">
    <location>
        <begin position="20"/>
        <end position="337"/>
    </location>
</feature>
<gene>
    <name evidence="2" type="ORF">PV327_007791</name>
</gene>
<evidence type="ECO:0000256" key="1">
    <source>
        <dbReference type="SAM" id="SignalP"/>
    </source>
</evidence>
<dbReference type="EMBL" id="JAQQBR010000004">
    <property type="protein sequence ID" value="KAK0178955.1"/>
    <property type="molecule type" value="Genomic_DNA"/>
</dbReference>
<name>A0AA39G0P1_MICHY</name>
<feature type="signal peptide" evidence="1">
    <location>
        <begin position="1"/>
        <end position="19"/>
    </location>
</feature>
<dbReference type="Proteomes" id="UP001168972">
    <property type="component" value="Unassembled WGS sequence"/>
</dbReference>
<evidence type="ECO:0000313" key="3">
    <source>
        <dbReference type="Proteomes" id="UP001168972"/>
    </source>
</evidence>
<reference evidence="2" key="1">
    <citation type="journal article" date="2023" name="bioRxiv">
        <title>Scaffold-level genome assemblies of two parasitoid biocontrol wasps reveal the parthenogenesis mechanism and an associated novel virus.</title>
        <authorList>
            <person name="Inwood S."/>
            <person name="Skelly J."/>
            <person name="Guhlin J."/>
            <person name="Harrop T."/>
            <person name="Goldson S."/>
            <person name="Dearden P."/>
        </authorList>
    </citation>
    <scope>NUCLEOTIDE SEQUENCE</scope>
    <source>
        <strain evidence="2">Lincoln</strain>
        <tissue evidence="2">Whole body</tissue>
    </source>
</reference>
<evidence type="ECO:0000313" key="2">
    <source>
        <dbReference type="EMBL" id="KAK0178955.1"/>
    </source>
</evidence>